<sequence>MEARDLDIGTQFAWDLSAWYGGDIDKLYFATEGDYLTGAGEDNGTERAETRIAWSRAFAPFWDWQLGARRDWKPDHPNRDWGSIGVQGLAPYRFEMDATLFIGEAGLSQLRLAAEYELLFTQRLILTPRLEANAYGKEDTRNGIGTGLTTLEGGLRLRYEIRRRFAPYIGVNWERQYGDTADFSRAAGEDIQTTSLVAGIRAWY</sequence>
<comment type="caution">
    <text evidence="1">The sequence shown here is derived from an EMBL/GenBank/DDBJ whole genome shotgun (WGS) entry which is preliminary data.</text>
</comment>
<dbReference type="EMBL" id="AMRJ01000003">
    <property type="protein sequence ID" value="EKF75496.1"/>
    <property type="molecule type" value="Genomic_DNA"/>
</dbReference>
<dbReference type="PATRIC" id="fig|1177179.3.peg.804"/>
<dbReference type="AlphaFoldDB" id="L0WEQ4"/>
<organism evidence="1 2">
    <name type="scientific">Alcanivorax hongdengensis A-11-3</name>
    <dbReference type="NCBI Taxonomy" id="1177179"/>
    <lineage>
        <taxon>Bacteria</taxon>
        <taxon>Pseudomonadati</taxon>
        <taxon>Pseudomonadota</taxon>
        <taxon>Gammaproteobacteria</taxon>
        <taxon>Oceanospirillales</taxon>
        <taxon>Alcanivoracaceae</taxon>
        <taxon>Alcanivorax</taxon>
    </lineage>
</organism>
<accession>L0WEQ4</accession>
<evidence type="ECO:0000313" key="1">
    <source>
        <dbReference type="EMBL" id="EKF75496.1"/>
    </source>
</evidence>
<dbReference type="eggNOG" id="COG3667">
    <property type="taxonomic scope" value="Bacteria"/>
</dbReference>
<name>L0WEQ4_9GAMM</name>
<dbReference type="GO" id="GO:0005507">
    <property type="term" value="F:copper ion binding"/>
    <property type="evidence" value="ECO:0007669"/>
    <property type="project" value="InterPro"/>
</dbReference>
<dbReference type="GO" id="GO:0006878">
    <property type="term" value="P:intracellular copper ion homeostasis"/>
    <property type="evidence" value="ECO:0007669"/>
    <property type="project" value="InterPro"/>
</dbReference>
<dbReference type="GO" id="GO:0009279">
    <property type="term" value="C:cell outer membrane"/>
    <property type="evidence" value="ECO:0007669"/>
    <property type="project" value="InterPro"/>
</dbReference>
<proteinExistence type="predicted"/>
<dbReference type="STRING" id="1177179.A11A3_04029"/>
<evidence type="ECO:0000313" key="2">
    <source>
        <dbReference type="Proteomes" id="UP000010164"/>
    </source>
</evidence>
<dbReference type="Proteomes" id="UP000010164">
    <property type="component" value="Unassembled WGS sequence"/>
</dbReference>
<protein>
    <submittedName>
        <fullName evidence="1">Copper resistance protein B</fullName>
    </submittedName>
</protein>
<keyword evidence="2" id="KW-1185">Reference proteome</keyword>
<gene>
    <name evidence="1" type="ORF">A11A3_04029</name>
</gene>
<reference evidence="1 2" key="1">
    <citation type="journal article" date="2012" name="J. Bacteriol.">
        <title>Genome Sequence of the Alkane-Degrading Bacterium Alcanivorax hongdengensis Type Strain A-11-3.</title>
        <authorList>
            <person name="Lai Q."/>
            <person name="Shao Z."/>
        </authorList>
    </citation>
    <scope>NUCLEOTIDE SEQUENCE [LARGE SCALE GENOMIC DNA]</scope>
    <source>
        <strain evidence="1 2">A-11-3</strain>
    </source>
</reference>
<dbReference type="Pfam" id="PF05275">
    <property type="entry name" value="CopB"/>
    <property type="match status" value="1"/>
</dbReference>
<dbReference type="InterPro" id="IPR007939">
    <property type="entry name" value="Cu-R_B_prcur"/>
</dbReference>